<dbReference type="SUPFAM" id="SSF55797">
    <property type="entry name" value="PR-1-like"/>
    <property type="match status" value="1"/>
</dbReference>
<dbReference type="Pfam" id="PF00188">
    <property type="entry name" value="CAP"/>
    <property type="match status" value="1"/>
</dbReference>
<dbReference type="Gene3D" id="3.40.33.10">
    <property type="entry name" value="CAP"/>
    <property type="match status" value="1"/>
</dbReference>
<sequence>LKRRLCRNNADCPFFPKNVCSNTHCVKPGESCTSDDQCLKEGRRRCVISTCIRLDLPCTFDQDCPFYPFTYCHENECVKTELNATILQNPILRGKKSWNRENHRKACFQTTLNDELRDLLVKIHNDGRRKTARRMHFAADRGKNKTAKALYELKYNCKLDMASIVSISDCLNISSIKPGVNVFQVIMPSPITTVEQVVRSAVKSWCWNCLSRANKTTDAMSHANIVYHKTLSLGCAYRFCSGTTPTKHVLLCHYSDK</sequence>
<feature type="non-terminal residue" evidence="2">
    <location>
        <position position="1"/>
    </location>
</feature>
<accession>A0A368H9Y8</accession>
<gene>
    <name evidence="2" type="ORF">ANCCAN_01600</name>
</gene>
<dbReference type="InterPro" id="IPR014044">
    <property type="entry name" value="CAP_dom"/>
</dbReference>
<dbReference type="EMBL" id="JOJR01000008">
    <property type="protein sequence ID" value="RCN52170.1"/>
    <property type="molecule type" value="Genomic_DNA"/>
</dbReference>
<dbReference type="InterPro" id="IPR035940">
    <property type="entry name" value="CAP_sf"/>
</dbReference>
<dbReference type="AlphaFoldDB" id="A0A368H9Y8"/>
<dbReference type="Proteomes" id="UP000252519">
    <property type="component" value="Unassembled WGS sequence"/>
</dbReference>
<evidence type="ECO:0000313" key="2">
    <source>
        <dbReference type="EMBL" id="RCN52170.1"/>
    </source>
</evidence>
<name>A0A368H9Y8_ANCCA</name>
<comment type="caution">
    <text evidence="2">The sequence shown here is derived from an EMBL/GenBank/DDBJ whole genome shotgun (WGS) entry which is preliminary data.</text>
</comment>
<organism evidence="2 3">
    <name type="scientific">Ancylostoma caninum</name>
    <name type="common">Dog hookworm</name>
    <dbReference type="NCBI Taxonomy" id="29170"/>
    <lineage>
        <taxon>Eukaryota</taxon>
        <taxon>Metazoa</taxon>
        <taxon>Ecdysozoa</taxon>
        <taxon>Nematoda</taxon>
        <taxon>Chromadorea</taxon>
        <taxon>Rhabditida</taxon>
        <taxon>Rhabditina</taxon>
        <taxon>Rhabditomorpha</taxon>
        <taxon>Strongyloidea</taxon>
        <taxon>Ancylostomatidae</taxon>
        <taxon>Ancylostomatinae</taxon>
        <taxon>Ancylostoma</taxon>
    </lineage>
</organism>
<dbReference type="SMART" id="SM00198">
    <property type="entry name" value="SCP"/>
    <property type="match status" value="1"/>
</dbReference>
<reference evidence="2 3" key="1">
    <citation type="submission" date="2014-10" db="EMBL/GenBank/DDBJ databases">
        <title>Draft genome of the hookworm Ancylostoma caninum.</title>
        <authorList>
            <person name="Mitreva M."/>
        </authorList>
    </citation>
    <scope>NUCLEOTIDE SEQUENCE [LARGE SCALE GENOMIC DNA]</scope>
    <source>
        <strain evidence="2 3">Baltimore</strain>
    </source>
</reference>
<evidence type="ECO:0000259" key="1">
    <source>
        <dbReference type="SMART" id="SM00198"/>
    </source>
</evidence>
<proteinExistence type="predicted"/>
<protein>
    <submittedName>
        <fullName evidence="2">SCP-like protein</fullName>
    </submittedName>
</protein>
<keyword evidence="3" id="KW-1185">Reference proteome</keyword>
<feature type="domain" description="SCP" evidence="1">
    <location>
        <begin position="114"/>
        <end position="255"/>
    </location>
</feature>
<evidence type="ECO:0000313" key="3">
    <source>
        <dbReference type="Proteomes" id="UP000252519"/>
    </source>
</evidence>
<dbReference type="STRING" id="29170.A0A368H9Y8"/>
<dbReference type="CDD" id="cd05380">
    <property type="entry name" value="CAP_euk"/>
    <property type="match status" value="1"/>
</dbReference>